<evidence type="ECO:0000256" key="5">
    <source>
        <dbReference type="ARBA" id="ARBA00022679"/>
    </source>
</evidence>
<keyword evidence="7 11" id="KW-0735">Signal-anchor</keyword>
<evidence type="ECO:0000256" key="3">
    <source>
        <dbReference type="ARBA" id="ARBA00008661"/>
    </source>
</evidence>
<keyword evidence="10 11" id="KW-0472">Membrane</keyword>
<keyword evidence="4 11" id="KW-0328">Glycosyltransferase</keyword>
<evidence type="ECO:0000256" key="9">
    <source>
        <dbReference type="ARBA" id="ARBA00023034"/>
    </source>
</evidence>
<evidence type="ECO:0000313" key="13">
    <source>
        <dbReference type="Proteomes" id="UP001497392"/>
    </source>
</evidence>
<evidence type="ECO:0000313" key="12">
    <source>
        <dbReference type="EMBL" id="CAL5229794.1"/>
    </source>
</evidence>
<gene>
    <name evidence="12" type="primary">g13186</name>
    <name evidence="12" type="ORF">VP750_LOCUS11700</name>
</gene>
<accession>A0ABP1GGU7</accession>
<reference evidence="12 13" key="1">
    <citation type="submission" date="2024-06" db="EMBL/GenBank/DDBJ databases">
        <authorList>
            <person name="Kraege A."/>
            <person name="Thomma B."/>
        </authorList>
    </citation>
    <scope>NUCLEOTIDE SEQUENCE [LARGE SCALE GENOMIC DNA]</scope>
</reference>
<evidence type="ECO:0000256" key="11">
    <source>
        <dbReference type="RuleBase" id="RU363063"/>
    </source>
</evidence>
<feature type="transmembrane region" description="Helical" evidence="11">
    <location>
        <begin position="20"/>
        <end position="43"/>
    </location>
</feature>
<sequence>MFARVAGSPWKRSAPDRHLLGARTLFACVFLLVVSGALNLWLLNERLSGTHGQTHIIQQQELIVSTTVTEKACPSINCTSVCNRLKCGKSTLKQITTGSLDAVSGVVGSAVANVKATANQISSPSESVTLFIGILSGRGYRHRRQAVRDAWASKCQVQGVSACRFVLSQEEVTPLVEEEMQQYQDIVLVHGDTTYKSILLKSLFVLEHAVTHYDARFILKTDDDAFVNVPAFVQQLRLLCESPDCRRERLYMGKQCRRGKVILSPGHKWDNGAYYNHTGLATYANYMFGGGYIVSADVAKALVTLESLVKLKFTPIEDATVGFWLMGMDIRQIDHPRMNTNFWACCFKTPERAPGKQLVSGFQLDNETEAHICSDDPWLILHKLDSPTKMRYIGARFAACKNRTSPTVIPGSLREWVAQTDEQRQVDSKQLISA</sequence>
<dbReference type="InterPro" id="IPR002659">
    <property type="entry name" value="Glyco_trans_31"/>
</dbReference>
<dbReference type="Gene3D" id="3.90.550.50">
    <property type="match status" value="1"/>
</dbReference>
<dbReference type="Proteomes" id="UP001497392">
    <property type="component" value="Unassembled WGS sequence"/>
</dbReference>
<dbReference type="EMBL" id="CAXHTA020000021">
    <property type="protein sequence ID" value="CAL5229794.1"/>
    <property type="molecule type" value="Genomic_DNA"/>
</dbReference>
<organism evidence="12 13">
    <name type="scientific">Coccomyxa viridis</name>
    <dbReference type="NCBI Taxonomy" id="1274662"/>
    <lineage>
        <taxon>Eukaryota</taxon>
        <taxon>Viridiplantae</taxon>
        <taxon>Chlorophyta</taxon>
        <taxon>core chlorophytes</taxon>
        <taxon>Trebouxiophyceae</taxon>
        <taxon>Trebouxiophyceae incertae sedis</taxon>
        <taxon>Coccomyxaceae</taxon>
        <taxon>Coccomyxa</taxon>
    </lineage>
</organism>
<comment type="similarity">
    <text evidence="3 11">Belongs to the glycosyltransferase 31 family.</text>
</comment>
<comment type="subcellular location">
    <subcellularLocation>
        <location evidence="1 11">Golgi apparatus membrane</location>
        <topology evidence="1 11">Single-pass type II membrane protein</topology>
    </subcellularLocation>
</comment>
<comment type="pathway">
    <text evidence="2">Protein modification; protein glycosylation.</text>
</comment>
<dbReference type="EC" id="2.4.1.-" evidence="11"/>
<evidence type="ECO:0000256" key="7">
    <source>
        <dbReference type="ARBA" id="ARBA00022968"/>
    </source>
</evidence>
<evidence type="ECO:0000256" key="10">
    <source>
        <dbReference type="ARBA" id="ARBA00023136"/>
    </source>
</evidence>
<dbReference type="Pfam" id="PF01762">
    <property type="entry name" value="Galactosyl_T"/>
    <property type="match status" value="1"/>
</dbReference>
<evidence type="ECO:0000256" key="1">
    <source>
        <dbReference type="ARBA" id="ARBA00004323"/>
    </source>
</evidence>
<protein>
    <recommendedName>
        <fullName evidence="11">Hexosyltransferase</fullName>
        <ecNumber evidence="11">2.4.1.-</ecNumber>
    </recommendedName>
</protein>
<keyword evidence="9 11" id="KW-0333">Golgi apparatus</keyword>
<proteinExistence type="inferred from homology"/>
<keyword evidence="6 11" id="KW-0812">Transmembrane</keyword>
<keyword evidence="8 11" id="KW-1133">Transmembrane helix</keyword>
<dbReference type="PANTHER" id="PTHR11214:SF3">
    <property type="entry name" value="BETA-1,3-GALACTOSYLTRANSFERASE 6"/>
    <property type="match status" value="1"/>
</dbReference>
<keyword evidence="11" id="KW-0464">Manganese</keyword>
<evidence type="ECO:0000256" key="4">
    <source>
        <dbReference type="ARBA" id="ARBA00022676"/>
    </source>
</evidence>
<keyword evidence="13" id="KW-1185">Reference proteome</keyword>
<evidence type="ECO:0000256" key="8">
    <source>
        <dbReference type="ARBA" id="ARBA00022989"/>
    </source>
</evidence>
<evidence type="ECO:0000256" key="6">
    <source>
        <dbReference type="ARBA" id="ARBA00022692"/>
    </source>
</evidence>
<dbReference type="PANTHER" id="PTHR11214">
    <property type="entry name" value="BETA-1,3-N-ACETYLGLUCOSAMINYLTRANSFERASE"/>
    <property type="match status" value="1"/>
</dbReference>
<comment type="caution">
    <text evidence="12">The sequence shown here is derived from an EMBL/GenBank/DDBJ whole genome shotgun (WGS) entry which is preliminary data.</text>
</comment>
<comment type="cofactor">
    <cofactor evidence="11">
        <name>Mn(2+)</name>
        <dbReference type="ChEBI" id="CHEBI:29035"/>
    </cofactor>
</comment>
<keyword evidence="5" id="KW-0808">Transferase</keyword>
<name>A0ABP1GGU7_9CHLO</name>
<evidence type="ECO:0000256" key="2">
    <source>
        <dbReference type="ARBA" id="ARBA00004922"/>
    </source>
</evidence>